<evidence type="ECO:0000313" key="4">
    <source>
        <dbReference type="Proteomes" id="UP000436088"/>
    </source>
</evidence>
<evidence type="ECO:0000313" key="3">
    <source>
        <dbReference type="EMBL" id="KAE8696963.1"/>
    </source>
</evidence>
<feature type="domain" description="F-box" evidence="1">
    <location>
        <begin position="27"/>
        <end position="61"/>
    </location>
</feature>
<dbReference type="InterPro" id="IPR005174">
    <property type="entry name" value="KIB1-4_b-propeller"/>
</dbReference>
<organism evidence="3 4">
    <name type="scientific">Hibiscus syriacus</name>
    <name type="common">Rose of Sharon</name>
    <dbReference type="NCBI Taxonomy" id="106335"/>
    <lineage>
        <taxon>Eukaryota</taxon>
        <taxon>Viridiplantae</taxon>
        <taxon>Streptophyta</taxon>
        <taxon>Embryophyta</taxon>
        <taxon>Tracheophyta</taxon>
        <taxon>Spermatophyta</taxon>
        <taxon>Magnoliopsida</taxon>
        <taxon>eudicotyledons</taxon>
        <taxon>Gunneridae</taxon>
        <taxon>Pentapetalae</taxon>
        <taxon>rosids</taxon>
        <taxon>malvids</taxon>
        <taxon>Malvales</taxon>
        <taxon>Malvaceae</taxon>
        <taxon>Malvoideae</taxon>
        <taxon>Hibiscus</taxon>
    </lineage>
</organism>
<comment type="caution">
    <text evidence="3">The sequence shown here is derived from an EMBL/GenBank/DDBJ whole genome shotgun (WGS) entry which is preliminary data.</text>
</comment>
<protein>
    <recommendedName>
        <fullName evidence="5">F-box domain-containing protein</fullName>
    </recommendedName>
</protein>
<evidence type="ECO:0008006" key="5">
    <source>
        <dbReference type="Google" id="ProtNLM"/>
    </source>
</evidence>
<reference evidence="3" key="1">
    <citation type="submission" date="2019-09" db="EMBL/GenBank/DDBJ databases">
        <title>Draft genome information of white flower Hibiscus syriacus.</title>
        <authorList>
            <person name="Kim Y.-M."/>
        </authorList>
    </citation>
    <scope>NUCLEOTIDE SEQUENCE [LARGE SCALE GENOMIC DNA]</scope>
    <source>
        <strain evidence="3">YM2019G1</strain>
    </source>
</reference>
<proteinExistence type="predicted"/>
<evidence type="ECO:0000259" key="1">
    <source>
        <dbReference type="Pfam" id="PF00646"/>
    </source>
</evidence>
<dbReference type="InterPro" id="IPR001810">
    <property type="entry name" value="F-box_dom"/>
</dbReference>
<dbReference type="AlphaFoldDB" id="A0A6A2ZZ10"/>
<sequence>MFSMANSSAQNPCVTFVQRDQKSTRDWTDLPLLPSIADRLALIELIRFRAVCKDWRAASSDTLDKVEAILDTEPWFILYGDDNSTCSLVTENSTKKYTIDVPELNGTICLASSQGWLLLFCEGLVFFLCVLSRAKVDIPATFPHSEISNHIAFFSAPPTSNNCIVGVLRQTETETELYMIRRGATTWTKHKLAPLIRRNIKHVSYHEGEIYFIDDRYLMVFLEIENSRFYHWRVNYSDSEMGSRFRREGEKKLTELLALDDMSQVSICGTYVPFDNFRWNKTVRYQNSRVCKKQGAWFQPRFHQITQKQSW</sequence>
<name>A0A6A2ZZ10_HIBSY</name>
<gene>
    <name evidence="3" type="ORF">F3Y22_tig00110637pilonHSYRG00421</name>
</gene>
<dbReference type="PANTHER" id="PTHR33127">
    <property type="entry name" value="TRANSMEMBRANE PROTEIN"/>
    <property type="match status" value="1"/>
</dbReference>
<keyword evidence="4" id="KW-1185">Reference proteome</keyword>
<dbReference type="Pfam" id="PF00646">
    <property type="entry name" value="F-box"/>
    <property type="match status" value="1"/>
</dbReference>
<feature type="domain" description="KIB1-4 beta-propeller" evidence="2">
    <location>
        <begin position="94"/>
        <end position="227"/>
    </location>
</feature>
<evidence type="ECO:0000259" key="2">
    <source>
        <dbReference type="Pfam" id="PF03478"/>
    </source>
</evidence>
<dbReference type="PANTHER" id="PTHR33127:SF20">
    <property type="entry name" value="F-BOX DOMAIN-CONTAINING PROTEIN"/>
    <property type="match status" value="1"/>
</dbReference>
<dbReference type="Pfam" id="PF03478">
    <property type="entry name" value="Beta-prop_KIB1-4"/>
    <property type="match status" value="1"/>
</dbReference>
<accession>A0A6A2ZZ10</accession>
<dbReference type="Proteomes" id="UP000436088">
    <property type="component" value="Unassembled WGS sequence"/>
</dbReference>
<dbReference type="EMBL" id="VEPZ02001057">
    <property type="protein sequence ID" value="KAE8696963.1"/>
    <property type="molecule type" value="Genomic_DNA"/>
</dbReference>